<dbReference type="HOGENOM" id="CLU_2666764_0_0_5"/>
<sequence length="75" mass="8518">MKPRPQHDFNMSVDHTNQLPKPTSEHLAKPRFSVLEHGNGVCRIDMLCPLTANNRQGTFCHQPHFPPVGLNLHII</sequence>
<keyword evidence="3" id="KW-1185">Reference proteome</keyword>
<dbReference type="Proteomes" id="UP000018922">
    <property type="component" value="Chromosome I"/>
</dbReference>
<dbReference type="EMBL" id="HG794546">
    <property type="protein sequence ID" value="CDK99136.1"/>
    <property type="molecule type" value="Genomic_DNA"/>
</dbReference>
<protein>
    <submittedName>
        <fullName evidence="2">Uncharacterized protein</fullName>
    </submittedName>
</protein>
<feature type="region of interest" description="Disordered" evidence="1">
    <location>
        <begin position="1"/>
        <end position="26"/>
    </location>
</feature>
<name>V6F4A1_MAGGM</name>
<evidence type="ECO:0000313" key="2">
    <source>
        <dbReference type="EMBL" id="CDK99136.1"/>
    </source>
</evidence>
<reference evidence="2 3" key="1">
    <citation type="journal article" date="2014" name="Genome Announc.">
        <title>Complete genome sequence of Magnetospirillum gryphiswaldense MSR-1.</title>
        <authorList>
            <person name="Wang X."/>
            <person name="Wang Q."/>
            <person name="Zhang W."/>
            <person name="Wang Y."/>
            <person name="Li L."/>
            <person name="Wen T."/>
            <person name="Zhang T."/>
            <person name="Zhang Y."/>
            <person name="Xu J."/>
            <person name="Hu J."/>
            <person name="Li S."/>
            <person name="Liu L."/>
            <person name="Liu J."/>
            <person name="Jiang W."/>
            <person name="Tian J."/>
            <person name="Li Y."/>
            <person name="Schuler D."/>
            <person name="Wang L."/>
            <person name="Li J."/>
        </authorList>
    </citation>
    <scope>NUCLEOTIDE SEQUENCE [LARGE SCALE GENOMIC DNA]</scope>
    <source>
        <strain evidence="3">DSM 6361 / JCM 21280 / NBRC 15271 / MSR-1</strain>
    </source>
</reference>
<dbReference type="AlphaFoldDB" id="V6F4A1"/>
<accession>V6F4A1</accession>
<organism evidence="2 3">
    <name type="scientific">Magnetospirillum gryphiswaldense (strain DSM 6361 / JCM 21280 / NBRC 15271 / MSR-1)</name>
    <dbReference type="NCBI Taxonomy" id="431944"/>
    <lineage>
        <taxon>Bacteria</taxon>
        <taxon>Pseudomonadati</taxon>
        <taxon>Pseudomonadota</taxon>
        <taxon>Alphaproteobacteria</taxon>
        <taxon>Rhodospirillales</taxon>
        <taxon>Rhodospirillaceae</taxon>
        <taxon>Magnetospirillum</taxon>
    </lineage>
</organism>
<evidence type="ECO:0000256" key="1">
    <source>
        <dbReference type="SAM" id="MobiDB-lite"/>
    </source>
</evidence>
<evidence type="ECO:0000313" key="3">
    <source>
        <dbReference type="Proteomes" id="UP000018922"/>
    </source>
</evidence>
<gene>
    <name evidence="2" type="ordered locus">MGMSRv2__1921</name>
</gene>
<dbReference type="KEGG" id="mgy:MGMSRv2__1921"/>
<dbReference type="STRING" id="1430440.MGMSRv2__1921"/>
<proteinExistence type="predicted"/>